<protein>
    <submittedName>
        <fullName evidence="2">Expressed protein</fullName>
    </submittedName>
</protein>
<dbReference type="AlphaFoldDB" id="A0AAV0B583"/>
<proteinExistence type="predicted"/>
<evidence type="ECO:0000313" key="3">
    <source>
        <dbReference type="Proteomes" id="UP001153365"/>
    </source>
</evidence>
<dbReference type="EMBL" id="CALTRL010003789">
    <property type="protein sequence ID" value="CAH7681978.1"/>
    <property type="molecule type" value="Genomic_DNA"/>
</dbReference>
<gene>
    <name evidence="2" type="ORF">PPACK8108_LOCUS14663</name>
</gene>
<evidence type="ECO:0000313" key="2">
    <source>
        <dbReference type="EMBL" id="CAH7681978.1"/>
    </source>
</evidence>
<keyword evidence="3" id="KW-1185">Reference proteome</keyword>
<evidence type="ECO:0000256" key="1">
    <source>
        <dbReference type="SAM" id="MobiDB-lite"/>
    </source>
</evidence>
<dbReference type="Proteomes" id="UP001153365">
    <property type="component" value="Unassembled WGS sequence"/>
</dbReference>
<sequence length="155" mass="17455">MTQKGSSKLTASIETNPKPEFSTSSSTFKNDHYVNPRPTKTVRHRLPLRKVNEVWKPLSSNSCQMLQNSLSEAILKSNLNSQQSSQSFERIDELSKALMSQMRVPVGVFTGLNSNKEGQVELISLESLKEKNKSLAAMIEKREKNFSKLSDKSHN</sequence>
<feature type="region of interest" description="Disordered" evidence="1">
    <location>
        <begin position="1"/>
        <end position="41"/>
    </location>
</feature>
<name>A0AAV0B583_PHAPC</name>
<comment type="caution">
    <text evidence="2">The sequence shown here is derived from an EMBL/GenBank/DDBJ whole genome shotgun (WGS) entry which is preliminary data.</text>
</comment>
<accession>A0AAV0B583</accession>
<reference evidence="2" key="1">
    <citation type="submission" date="2022-06" db="EMBL/GenBank/DDBJ databases">
        <authorList>
            <consortium name="SYNGENTA / RWTH Aachen University"/>
        </authorList>
    </citation>
    <scope>NUCLEOTIDE SEQUENCE</scope>
</reference>
<organism evidence="2 3">
    <name type="scientific">Phakopsora pachyrhizi</name>
    <name type="common">Asian soybean rust disease fungus</name>
    <dbReference type="NCBI Taxonomy" id="170000"/>
    <lineage>
        <taxon>Eukaryota</taxon>
        <taxon>Fungi</taxon>
        <taxon>Dikarya</taxon>
        <taxon>Basidiomycota</taxon>
        <taxon>Pucciniomycotina</taxon>
        <taxon>Pucciniomycetes</taxon>
        <taxon>Pucciniales</taxon>
        <taxon>Phakopsoraceae</taxon>
        <taxon>Phakopsora</taxon>
    </lineage>
</organism>
<feature type="compositionally biased region" description="Polar residues" evidence="1">
    <location>
        <begin position="1"/>
        <end position="28"/>
    </location>
</feature>